<reference evidence="2" key="1">
    <citation type="submission" date="2022-10" db="EMBL/GenBank/DDBJ databases">
        <authorList>
            <person name="Botero Cardona J."/>
        </authorList>
    </citation>
    <scope>NUCLEOTIDE SEQUENCE</scope>
    <source>
        <strain evidence="2">R-53529</strain>
    </source>
</reference>
<comment type="caution">
    <text evidence="2">The sequence shown here is derived from an EMBL/GenBank/DDBJ whole genome shotgun (WGS) entry which is preliminary data.</text>
</comment>
<name>A0ABN8W754_9PROT</name>
<accession>A0ABN8W754</accession>
<dbReference type="RefSeq" id="WP_271788542.1">
    <property type="nucleotide sequence ID" value="NZ_CAMXCJ010000002.1"/>
</dbReference>
<feature type="transmembrane region" description="Helical" evidence="1">
    <location>
        <begin position="65"/>
        <end position="85"/>
    </location>
</feature>
<protein>
    <recommendedName>
        <fullName evidence="4">PQ loop repeat protein</fullName>
    </recommendedName>
</protein>
<dbReference type="Proteomes" id="UP001154259">
    <property type="component" value="Unassembled WGS sequence"/>
</dbReference>
<proteinExistence type="predicted"/>
<sequence length="104" mass="12108">MFILVIFINFLSIFCFICSINTIRTRYKLNPSSGMESVYYKTSFTTLNILSLGLCLYCWNNPGWLIWINLTSINAMIVALCLGFYPQFYIKWITSSHSLRKSSH</sequence>
<keyword evidence="3" id="KW-1185">Reference proteome</keyword>
<feature type="transmembrane region" description="Helical" evidence="1">
    <location>
        <begin position="6"/>
        <end position="26"/>
    </location>
</feature>
<evidence type="ECO:0000256" key="1">
    <source>
        <dbReference type="SAM" id="Phobius"/>
    </source>
</evidence>
<dbReference type="EMBL" id="CAMXCS010000001">
    <property type="protein sequence ID" value="CAI3923339.1"/>
    <property type="molecule type" value="Genomic_DNA"/>
</dbReference>
<gene>
    <name evidence="2" type="ORF">R53529_LOCUS76</name>
</gene>
<keyword evidence="1" id="KW-0472">Membrane</keyword>
<keyword evidence="1" id="KW-0812">Transmembrane</keyword>
<evidence type="ECO:0000313" key="2">
    <source>
        <dbReference type="EMBL" id="CAI3923339.1"/>
    </source>
</evidence>
<keyword evidence="1" id="KW-1133">Transmembrane helix</keyword>
<evidence type="ECO:0008006" key="4">
    <source>
        <dbReference type="Google" id="ProtNLM"/>
    </source>
</evidence>
<evidence type="ECO:0000313" key="3">
    <source>
        <dbReference type="Proteomes" id="UP001154259"/>
    </source>
</evidence>
<organism evidence="2 3">
    <name type="scientific">Commensalibacter communis</name>
    <dbReference type="NCBI Taxonomy" id="2972786"/>
    <lineage>
        <taxon>Bacteria</taxon>
        <taxon>Pseudomonadati</taxon>
        <taxon>Pseudomonadota</taxon>
        <taxon>Alphaproteobacteria</taxon>
        <taxon>Acetobacterales</taxon>
        <taxon>Acetobacteraceae</taxon>
    </lineage>
</organism>